<accession>A0A0T9KXF7</accession>
<dbReference type="RefSeq" id="WP_050118640.1">
    <property type="nucleotide sequence ID" value="NZ_CAWMAB010000003.1"/>
</dbReference>
<protein>
    <submittedName>
        <fullName evidence="1">Uncharacterized protein</fullName>
    </submittedName>
</protein>
<evidence type="ECO:0000313" key="1">
    <source>
        <dbReference type="EMBL" id="CNE39102.1"/>
    </source>
</evidence>
<reference evidence="1 2" key="1">
    <citation type="submission" date="2015-03" db="EMBL/GenBank/DDBJ databases">
        <authorList>
            <person name="Murphy D."/>
        </authorList>
    </citation>
    <scope>NUCLEOTIDE SEQUENCE [LARGE SCALE GENOMIC DNA]</scope>
    <source>
        <strain evidence="1 2">FCF326</strain>
    </source>
</reference>
<organism evidence="1 2">
    <name type="scientific">Yersinia kristensenii</name>
    <dbReference type="NCBI Taxonomy" id="28152"/>
    <lineage>
        <taxon>Bacteria</taxon>
        <taxon>Pseudomonadati</taxon>
        <taxon>Pseudomonadota</taxon>
        <taxon>Gammaproteobacteria</taxon>
        <taxon>Enterobacterales</taxon>
        <taxon>Yersiniaceae</taxon>
        <taxon>Yersinia</taxon>
    </lineage>
</organism>
<dbReference type="EMBL" id="CPYI01000003">
    <property type="protein sequence ID" value="CNE39102.1"/>
    <property type="molecule type" value="Genomic_DNA"/>
</dbReference>
<gene>
    <name evidence="1" type="ORF">ERS008491_01158</name>
</gene>
<dbReference type="AlphaFoldDB" id="A0A0T9KXF7"/>
<evidence type="ECO:0000313" key="2">
    <source>
        <dbReference type="Proteomes" id="UP000045824"/>
    </source>
</evidence>
<dbReference type="Proteomes" id="UP000045824">
    <property type="component" value="Unassembled WGS sequence"/>
</dbReference>
<name>A0A0T9KXF7_YERKR</name>
<sequence length="197" mass="22352">MDNPNSLADGPNGYYQEQIGFLTSYTAPQYDLKMVSAHALIDRGIALQEASSSFSERRWPPAKDHRERLAELMRQHLPSTAPIYTEWKAVIRSALENVYRMHLSSQIPEWADGYLWEELLQDVYSMASCSIHAVRFYQNDKVHLSMNTSVFLVPAEWNSQLASLISGCLLPAWVAPIEVDKTPNSIFGQMPSYTPLD</sequence>
<proteinExistence type="predicted"/>